<protein>
    <submittedName>
        <fullName evidence="1">Uncharacterized protein</fullName>
    </submittedName>
</protein>
<dbReference type="KEGG" id="bsto:C0V70_03750"/>
<dbReference type="RefSeq" id="WP_102242531.1">
    <property type="nucleotide sequence ID" value="NZ_CP025704.1"/>
</dbReference>
<reference evidence="1 2" key="1">
    <citation type="submission" date="2018-01" db="EMBL/GenBank/DDBJ databases">
        <title>Complete genome sequence of Bacteriovorax stolpii DSM12778.</title>
        <authorList>
            <person name="Tang B."/>
            <person name="Chang J."/>
        </authorList>
    </citation>
    <scope>NUCLEOTIDE SEQUENCE [LARGE SCALE GENOMIC DNA]</scope>
    <source>
        <strain evidence="1 2">DSM 12778</strain>
    </source>
</reference>
<sequence>MKMLLPLILMTSMNLHASEIKFISCSDNQEQYNAFFKVKNDKILSYAFNDYVGWSEEIEVTPKDTVNGELWIQWGEFMDTNYGFVVTVKKDLLNGWKALNWTSGNDSDNYEAVVNDSPVACHLLKHRPYGVNIDSLNIERSL</sequence>
<dbReference type="Proteomes" id="UP000235584">
    <property type="component" value="Chromosome"/>
</dbReference>
<dbReference type="EMBL" id="CP025704">
    <property type="protein sequence ID" value="AUN97236.1"/>
    <property type="molecule type" value="Genomic_DNA"/>
</dbReference>
<accession>A0A2K9NNY2</accession>
<evidence type="ECO:0000313" key="2">
    <source>
        <dbReference type="Proteomes" id="UP000235584"/>
    </source>
</evidence>
<evidence type="ECO:0000313" key="1">
    <source>
        <dbReference type="EMBL" id="AUN97236.1"/>
    </source>
</evidence>
<dbReference type="AlphaFoldDB" id="A0A2K9NNY2"/>
<keyword evidence="2" id="KW-1185">Reference proteome</keyword>
<name>A0A2K9NNY2_BACTC</name>
<organism evidence="1 2">
    <name type="scientific">Bacteriovorax stolpii</name>
    <name type="common">Bdellovibrio stolpii</name>
    <dbReference type="NCBI Taxonomy" id="960"/>
    <lineage>
        <taxon>Bacteria</taxon>
        <taxon>Pseudomonadati</taxon>
        <taxon>Bdellovibrionota</taxon>
        <taxon>Bacteriovoracia</taxon>
        <taxon>Bacteriovoracales</taxon>
        <taxon>Bacteriovoracaceae</taxon>
        <taxon>Bacteriovorax</taxon>
    </lineage>
</organism>
<gene>
    <name evidence="1" type="ORF">C0V70_03750</name>
</gene>
<proteinExistence type="predicted"/>